<evidence type="ECO:0000313" key="3">
    <source>
        <dbReference type="Proteomes" id="UP000054498"/>
    </source>
</evidence>
<dbReference type="RefSeq" id="XP_013901397.1">
    <property type="nucleotide sequence ID" value="XM_014045943.1"/>
</dbReference>
<dbReference type="GeneID" id="25738464"/>
<organism evidence="2 3">
    <name type="scientific">Monoraphidium neglectum</name>
    <dbReference type="NCBI Taxonomy" id="145388"/>
    <lineage>
        <taxon>Eukaryota</taxon>
        <taxon>Viridiplantae</taxon>
        <taxon>Chlorophyta</taxon>
        <taxon>core chlorophytes</taxon>
        <taxon>Chlorophyceae</taxon>
        <taxon>CS clade</taxon>
        <taxon>Sphaeropleales</taxon>
        <taxon>Selenastraceae</taxon>
        <taxon>Monoraphidium</taxon>
    </lineage>
</organism>
<accession>A0A0D2JTW8</accession>
<reference evidence="2 3" key="1">
    <citation type="journal article" date="2013" name="BMC Genomics">
        <title>Reconstruction of the lipid metabolism for the microalga Monoraphidium neglectum from its genome sequence reveals characteristics suitable for biofuel production.</title>
        <authorList>
            <person name="Bogen C."/>
            <person name="Al-Dilaimi A."/>
            <person name="Albersmeier A."/>
            <person name="Wichmann J."/>
            <person name="Grundmann M."/>
            <person name="Rupp O."/>
            <person name="Lauersen K.J."/>
            <person name="Blifernez-Klassen O."/>
            <person name="Kalinowski J."/>
            <person name="Goesmann A."/>
            <person name="Mussgnug J.H."/>
            <person name="Kruse O."/>
        </authorList>
    </citation>
    <scope>NUCLEOTIDE SEQUENCE [LARGE SCALE GENOMIC DNA]</scope>
    <source>
        <strain evidence="2 3">SAG 48.87</strain>
    </source>
</reference>
<dbReference type="KEGG" id="mng:MNEG_5587"/>
<evidence type="ECO:0000256" key="1">
    <source>
        <dbReference type="SAM" id="MobiDB-lite"/>
    </source>
</evidence>
<name>A0A0D2JTW8_9CHLO</name>
<evidence type="ECO:0000313" key="2">
    <source>
        <dbReference type="EMBL" id="KIZ02378.1"/>
    </source>
</evidence>
<feature type="compositionally biased region" description="Low complexity" evidence="1">
    <location>
        <begin position="67"/>
        <end position="80"/>
    </location>
</feature>
<feature type="non-terminal residue" evidence="2">
    <location>
        <position position="1"/>
    </location>
</feature>
<sequence>AGFHHTLRSGVRVLNLFEAAANVDPLQFRMSRPLGREVVARAQELTEQWAVELCASPRLAAQGGDNSPAASRATSPAAGQAKREAGGVEGARAGRAYEERPSTPGRTALHSSMGGGGVGAGAWDAAGHELAYGCDCRPWWLASVDEAAAHGDFGRGM</sequence>
<keyword evidence="3" id="KW-1185">Reference proteome</keyword>
<dbReference type="AlphaFoldDB" id="A0A0D2JTW8"/>
<dbReference type="EMBL" id="KK101063">
    <property type="protein sequence ID" value="KIZ02378.1"/>
    <property type="molecule type" value="Genomic_DNA"/>
</dbReference>
<gene>
    <name evidence="2" type="ORF">MNEG_5587</name>
</gene>
<proteinExistence type="predicted"/>
<dbReference type="Proteomes" id="UP000054498">
    <property type="component" value="Unassembled WGS sequence"/>
</dbReference>
<protein>
    <submittedName>
        <fullName evidence="2">Uncharacterized protein</fullName>
    </submittedName>
</protein>
<feature type="region of interest" description="Disordered" evidence="1">
    <location>
        <begin position="60"/>
        <end position="109"/>
    </location>
</feature>